<dbReference type="InterPro" id="IPR036237">
    <property type="entry name" value="Xyl_isomerase-like_sf"/>
</dbReference>
<protein>
    <recommendedName>
        <fullName evidence="2 8">Xylose isomerase</fullName>
        <ecNumber evidence="2 8">5.3.1.5</ecNumber>
    </recommendedName>
</protein>
<comment type="catalytic activity">
    <reaction evidence="7 8">
        <text>alpha-D-xylose = alpha-D-xylulofuranose</text>
        <dbReference type="Rhea" id="RHEA:22816"/>
        <dbReference type="ChEBI" id="CHEBI:28518"/>
        <dbReference type="ChEBI" id="CHEBI:188998"/>
        <dbReference type="EC" id="5.3.1.5"/>
    </reaction>
</comment>
<evidence type="ECO:0000256" key="4">
    <source>
        <dbReference type="ARBA" id="ARBA00022723"/>
    </source>
</evidence>
<dbReference type="EC" id="5.3.1.5" evidence="2 8"/>
<evidence type="ECO:0000256" key="5">
    <source>
        <dbReference type="ARBA" id="ARBA00023235"/>
    </source>
</evidence>
<dbReference type="GO" id="GO:0046872">
    <property type="term" value="F:metal ion binding"/>
    <property type="evidence" value="ECO:0007669"/>
    <property type="project" value="UniProtKB-KW"/>
</dbReference>
<dbReference type="PANTHER" id="PTHR48408">
    <property type="match status" value="1"/>
</dbReference>
<keyword evidence="3 8" id="KW-0859">Xylose metabolism</keyword>
<evidence type="ECO:0000256" key="2">
    <source>
        <dbReference type="ARBA" id="ARBA00011958"/>
    </source>
</evidence>
<dbReference type="PROSITE" id="PS51415">
    <property type="entry name" value="XYLOSE_ISOMERASE"/>
    <property type="match status" value="1"/>
</dbReference>
<dbReference type="PANTHER" id="PTHR48408:SF1">
    <property type="entry name" value="XYLOSE ISOMERASE"/>
    <property type="match status" value="1"/>
</dbReference>
<dbReference type="HAMAP" id="MF_00455">
    <property type="entry name" value="Xylose_isom_A"/>
    <property type="match status" value="1"/>
</dbReference>
<accession>A0A1Z4EAP5</accession>
<dbReference type="SUPFAM" id="SSF51658">
    <property type="entry name" value="Xylose isomerase-like"/>
    <property type="match status" value="1"/>
</dbReference>
<dbReference type="NCBIfam" id="NF003998">
    <property type="entry name" value="PRK05474.1"/>
    <property type="match status" value="1"/>
</dbReference>
<proteinExistence type="evidence at transcript level"/>
<dbReference type="Gene3D" id="3.20.20.150">
    <property type="entry name" value="Divalent-metal-dependent TIM barrel enzymes"/>
    <property type="match status" value="1"/>
</dbReference>
<evidence type="ECO:0000313" key="9">
    <source>
        <dbReference type="EMBL" id="BAX90018.1"/>
    </source>
</evidence>
<dbReference type="GO" id="GO:0042732">
    <property type="term" value="P:D-xylose metabolic process"/>
    <property type="evidence" value="ECO:0007669"/>
    <property type="project" value="UniProtKB-KW"/>
</dbReference>
<dbReference type="NCBIfam" id="TIGR02630">
    <property type="entry name" value="xylose_isom_A"/>
    <property type="match status" value="1"/>
</dbReference>
<keyword evidence="5 8" id="KW-0413">Isomerase</keyword>
<dbReference type="InterPro" id="IPR001998">
    <property type="entry name" value="Xylose_isomerase"/>
</dbReference>
<evidence type="ECO:0000256" key="3">
    <source>
        <dbReference type="ARBA" id="ARBA00022629"/>
    </source>
</evidence>
<reference evidence="9" key="1">
    <citation type="journal article" date="2017" name="Biotechnol. Biofuels">
        <title>Screening and evolution of a novel protist xylose isomerase from the termite Reticulitermes speratus for efficient xylose fermentation in Saccharomyces cerevisiae.</title>
        <authorList>
            <person name="Katahira S."/>
            <person name="Muramoto N."/>
            <person name="Moriya S."/>
            <person name="Nagura R."/>
            <person name="Tada N."/>
            <person name="Yasutani N."/>
            <person name="Ohkuma M."/>
            <person name="Onishi T."/>
            <person name="Tokuhiro K."/>
        </authorList>
    </citation>
    <scope>NUCLEOTIDE SEQUENCE</scope>
</reference>
<dbReference type="GO" id="GO:0009045">
    <property type="term" value="F:xylose isomerase activity"/>
    <property type="evidence" value="ECO:0007669"/>
    <property type="project" value="UniProtKB-EC"/>
</dbReference>
<evidence type="ECO:0000256" key="6">
    <source>
        <dbReference type="ARBA" id="ARBA00023277"/>
    </source>
</evidence>
<dbReference type="PRINTS" id="PR00688">
    <property type="entry name" value="XYLOSISMRASE"/>
</dbReference>
<evidence type="ECO:0000256" key="1">
    <source>
        <dbReference type="ARBA" id="ARBA00005765"/>
    </source>
</evidence>
<dbReference type="EMBL" id="LC272087">
    <property type="protein sequence ID" value="BAX90018.1"/>
    <property type="molecule type" value="mRNA"/>
</dbReference>
<keyword evidence="4 8" id="KW-0479">Metal-binding</keyword>
<keyword evidence="6 8" id="KW-0119">Carbohydrate metabolism</keyword>
<evidence type="ECO:0000256" key="7">
    <source>
        <dbReference type="ARBA" id="ARBA00033659"/>
    </source>
</evidence>
<name>A0A1Z4EAP5_9EUKA</name>
<evidence type="ECO:0000256" key="8">
    <source>
        <dbReference type="RuleBase" id="RU000609"/>
    </source>
</evidence>
<dbReference type="InterPro" id="IPR013452">
    <property type="entry name" value="Xylose_isom_bac"/>
</dbReference>
<dbReference type="AlphaFoldDB" id="A0A1Z4EAP5"/>
<sequence length="440" mass="48764">MAQEIFKDIPKIKYEGPQSKNPLSFKYYEADRVIDGKPLKDYLKYAMAWWHNLGFAGVDMFGAGTADKHFGSKTLGTVEHAHAKVDAGFEFMSKLGIEYFCFHDADLVPEGDTLAESNKRLDEIAEHIVAKQKATGIKCLWGTANLFSNARFLNGAGSSNSADVYAYAAAQIKKALDLTVKFGGLGYAFWGGREGYETLLNTDVKFEQENIANLMHLAVNYGRSIGFKGDFYIEPKPKEPTKHQYDFDAATTIGFIRQYGLEKDFKLNIEANHATLAGHTFQHDLRISAINGMLGSVDANTGDAQLGWDTDEFPWSVYDTTYAMYEILKSGGLTGGLNFDSKQRRPSYTNEDLFYGYILGMDAFALGLIKAKALIADGRLDNFVKERYASFGSGIGAKIRDHSATLVELAEYAEKKGTVPLPGSGRQEFLESVVNQVLFQ</sequence>
<organism evidence="9">
    <name type="scientific">uncultured symbiotic protist of Reticulitermes speratus</name>
    <dbReference type="NCBI Taxonomy" id="403658"/>
    <lineage>
        <taxon>Eukaryota</taxon>
        <taxon>environmental samples</taxon>
    </lineage>
</organism>
<comment type="similarity">
    <text evidence="1 8">Belongs to the xylose isomerase family.</text>
</comment>